<accession>A0A4R8V667</accession>
<protein>
    <recommendedName>
        <fullName evidence="8">DUF4352 domain-containing protein</fullName>
    </recommendedName>
</protein>
<evidence type="ECO:0000313" key="5">
    <source>
        <dbReference type="EMBL" id="TFB78544.1"/>
    </source>
</evidence>
<dbReference type="Proteomes" id="UP000298252">
    <property type="component" value="Unassembled WGS sequence"/>
</dbReference>
<gene>
    <name evidence="5" type="ORF">E3O21_05380</name>
    <name evidence="4" type="ORF">E3O21_06375</name>
    <name evidence="3" type="ORF">SAMN05216368_11623</name>
</gene>
<name>A0A4R8V667_9MICO</name>
<organism evidence="3 6">
    <name type="scientific">Cryobacterium flavum</name>
    <dbReference type="NCBI Taxonomy" id="1424659"/>
    <lineage>
        <taxon>Bacteria</taxon>
        <taxon>Bacillati</taxon>
        <taxon>Actinomycetota</taxon>
        <taxon>Actinomycetes</taxon>
        <taxon>Micrococcales</taxon>
        <taxon>Microbacteriaceae</taxon>
        <taxon>Cryobacterium</taxon>
    </lineage>
</organism>
<dbReference type="AlphaFoldDB" id="A0A4R8V667"/>
<evidence type="ECO:0000313" key="3">
    <source>
        <dbReference type="EMBL" id="SDO36489.1"/>
    </source>
</evidence>
<evidence type="ECO:0000313" key="4">
    <source>
        <dbReference type="EMBL" id="TFB78284.1"/>
    </source>
</evidence>
<keyword evidence="2" id="KW-1133">Transmembrane helix</keyword>
<reference evidence="3 6" key="1">
    <citation type="submission" date="2016-10" db="EMBL/GenBank/DDBJ databases">
        <authorList>
            <person name="Varghese N."/>
            <person name="Submissions S."/>
        </authorList>
    </citation>
    <scope>NUCLEOTIDE SEQUENCE [LARGE SCALE GENOMIC DNA]</scope>
    <source>
        <strain evidence="3 6">CGMCC 1.11215</strain>
    </source>
</reference>
<keyword evidence="2" id="KW-0472">Membrane</keyword>
<evidence type="ECO:0000256" key="2">
    <source>
        <dbReference type="SAM" id="Phobius"/>
    </source>
</evidence>
<dbReference type="Proteomes" id="UP000199639">
    <property type="component" value="Unassembled WGS sequence"/>
</dbReference>
<dbReference type="RefSeq" id="WP_134505184.1">
    <property type="nucleotide sequence ID" value="NZ_FNIB01000016.1"/>
</dbReference>
<evidence type="ECO:0000256" key="1">
    <source>
        <dbReference type="SAM" id="MobiDB-lite"/>
    </source>
</evidence>
<keyword evidence="2" id="KW-0812">Transmembrane</keyword>
<feature type="compositionally biased region" description="Pro residues" evidence="1">
    <location>
        <begin position="70"/>
        <end position="87"/>
    </location>
</feature>
<dbReference type="EMBL" id="FNIB01000016">
    <property type="protein sequence ID" value="SDO36489.1"/>
    <property type="molecule type" value="Genomic_DNA"/>
</dbReference>
<evidence type="ECO:0008006" key="8">
    <source>
        <dbReference type="Google" id="ProtNLM"/>
    </source>
</evidence>
<keyword evidence="7" id="KW-1185">Reference proteome</keyword>
<evidence type="ECO:0000313" key="7">
    <source>
        <dbReference type="Proteomes" id="UP000298252"/>
    </source>
</evidence>
<dbReference type="EMBL" id="SOFD01000010">
    <property type="protein sequence ID" value="TFB78544.1"/>
    <property type="molecule type" value="Genomic_DNA"/>
</dbReference>
<feature type="transmembrane region" description="Helical" evidence="2">
    <location>
        <begin position="20"/>
        <end position="39"/>
    </location>
</feature>
<proteinExistence type="predicted"/>
<feature type="compositionally biased region" description="Low complexity" evidence="1">
    <location>
        <begin position="56"/>
        <end position="69"/>
    </location>
</feature>
<dbReference type="STRING" id="1424659.SAMN05216368_11623"/>
<reference evidence="4 7" key="2">
    <citation type="submission" date="2019-03" db="EMBL/GenBank/DDBJ databases">
        <title>Genomics of glacier-inhabiting Cryobacterium strains.</title>
        <authorList>
            <person name="Liu Q."/>
            <person name="Xin Y.-H."/>
        </authorList>
    </citation>
    <scope>NUCLEOTIDE SEQUENCE [LARGE SCALE GENOMIC DNA]</scope>
    <source>
        <strain evidence="4 7">Hh8</strain>
    </source>
</reference>
<dbReference type="EMBL" id="SOFD01000017">
    <property type="protein sequence ID" value="TFB78284.1"/>
    <property type="molecule type" value="Genomic_DNA"/>
</dbReference>
<evidence type="ECO:0000313" key="6">
    <source>
        <dbReference type="Proteomes" id="UP000199639"/>
    </source>
</evidence>
<feature type="region of interest" description="Disordered" evidence="1">
    <location>
        <begin position="46"/>
        <end position="105"/>
    </location>
</feature>
<sequence length="236" mass="23894">MAVQHPVDDSTGSTSRRRRLWWIFGCGVLVLLVVIVLVANSWASQRADSDDGVSMPSATSPSPSRTASPTPAPTKSPTPAPPVPSAPDPAAGIGVPSTELAPPQVQAPVPLADPAAAVPGVVFSISELESVAGEARGPGEVAGPSLRFAVTVRNDTAVSVSLTSTVVNFYYGGEQSPATELAAPGGVPLPDAVSAGGAARGVFIFNVPDDGRDRVQIAVDYSAGVPIVLFEGPAPK</sequence>